<keyword evidence="1" id="KW-0732">Signal</keyword>
<dbReference type="AlphaFoldDB" id="A0A226DER0"/>
<evidence type="ECO:0000256" key="1">
    <source>
        <dbReference type="SAM" id="SignalP"/>
    </source>
</evidence>
<evidence type="ECO:0000313" key="3">
    <source>
        <dbReference type="Proteomes" id="UP000198287"/>
    </source>
</evidence>
<organism evidence="2 3">
    <name type="scientific">Folsomia candida</name>
    <name type="common">Springtail</name>
    <dbReference type="NCBI Taxonomy" id="158441"/>
    <lineage>
        <taxon>Eukaryota</taxon>
        <taxon>Metazoa</taxon>
        <taxon>Ecdysozoa</taxon>
        <taxon>Arthropoda</taxon>
        <taxon>Hexapoda</taxon>
        <taxon>Collembola</taxon>
        <taxon>Entomobryomorpha</taxon>
        <taxon>Isotomoidea</taxon>
        <taxon>Isotomidae</taxon>
        <taxon>Proisotominae</taxon>
        <taxon>Folsomia</taxon>
    </lineage>
</organism>
<dbReference type="Proteomes" id="UP000198287">
    <property type="component" value="Unassembled WGS sequence"/>
</dbReference>
<evidence type="ECO:0000313" key="2">
    <source>
        <dbReference type="EMBL" id="OXA44042.1"/>
    </source>
</evidence>
<name>A0A226DER0_FOLCA</name>
<proteinExistence type="predicted"/>
<reference evidence="2 3" key="1">
    <citation type="submission" date="2015-12" db="EMBL/GenBank/DDBJ databases">
        <title>The genome of Folsomia candida.</title>
        <authorList>
            <person name="Faddeeva A."/>
            <person name="Derks M.F."/>
            <person name="Anvar Y."/>
            <person name="Smit S."/>
            <person name="Van Straalen N."/>
            <person name="Roelofs D."/>
        </authorList>
    </citation>
    <scope>NUCLEOTIDE SEQUENCE [LARGE SCALE GENOMIC DNA]</scope>
    <source>
        <strain evidence="2 3">VU population</strain>
        <tissue evidence="2">Whole body</tissue>
    </source>
</reference>
<feature type="chain" id="PRO_5013030943" evidence="1">
    <location>
        <begin position="20"/>
        <end position="230"/>
    </location>
</feature>
<dbReference type="EMBL" id="LNIX01000020">
    <property type="protein sequence ID" value="OXA44042.1"/>
    <property type="molecule type" value="Genomic_DNA"/>
</dbReference>
<protein>
    <submittedName>
        <fullName evidence="2">Uncharacterized protein</fullName>
    </submittedName>
</protein>
<keyword evidence="3" id="KW-1185">Reference proteome</keyword>
<feature type="signal peptide" evidence="1">
    <location>
        <begin position="1"/>
        <end position="19"/>
    </location>
</feature>
<comment type="caution">
    <text evidence="2">The sequence shown here is derived from an EMBL/GenBank/DDBJ whole genome shotgun (WGS) entry which is preliminary data.</text>
</comment>
<gene>
    <name evidence="2" type="ORF">Fcan01_21290</name>
</gene>
<accession>A0A226DER0</accession>
<sequence>MITFRGLLLIFIIPFPAFSHTGTDTEGNNNGLQGWCSRWRIRPYRRSSSVLRSKVAAHSKPLYKLYLPFVVSEKVIGSSGEGTEASLEFRPDVYKLQNITRAFLHITTIDNVTTPPSGEWNWTMSARVDNSTPPAFVGSYPHTTRKFDVFEYLSNLTTQQLTGQRGQSLTSPSLEDVFIVRIELTVRRPCVNATNCPLFLDTVVRRPYLKVDFTTDLGAAEDIEAALFSS</sequence>